<dbReference type="GO" id="GO:0003677">
    <property type="term" value="F:DNA binding"/>
    <property type="evidence" value="ECO:0007669"/>
    <property type="project" value="InterPro"/>
</dbReference>
<organism evidence="1 2">
    <name type="scientific">Portunus trituberculatus</name>
    <name type="common">Swimming crab</name>
    <name type="synonym">Neptunus trituberculatus</name>
    <dbReference type="NCBI Taxonomy" id="210409"/>
    <lineage>
        <taxon>Eukaryota</taxon>
        <taxon>Metazoa</taxon>
        <taxon>Ecdysozoa</taxon>
        <taxon>Arthropoda</taxon>
        <taxon>Crustacea</taxon>
        <taxon>Multicrustacea</taxon>
        <taxon>Malacostraca</taxon>
        <taxon>Eumalacostraca</taxon>
        <taxon>Eucarida</taxon>
        <taxon>Decapoda</taxon>
        <taxon>Pleocyemata</taxon>
        <taxon>Brachyura</taxon>
        <taxon>Eubrachyura</taxon>
        <taxon>Portunoidea</taxon>
        <taxon>Portunidae</taxon>
        <taxon>Portuninae</taxon>
        <taxon>Portunus</taxon>
    </lineage>
</organism>
<dbReference type="Proteomes" id="UP000324222">
    <property type="component" value="Unassembled WGS sequence"/>
</dbReference>
<dbReference type="AlphaFoldDB" id="A0A5B7J2J0"/>
<gene>
    <name evidence="1" type="primary">Pole2</name>
    <name evidence="1" type="ORF">E2C01_081969</name>
</gene>
<dbReference type="InterPro" id="IPR016266">
    <property type="entry name" value="POLE2"/>
</dbReference>
<dbReference type="PANTHER" id="PTHR12708:SF0">
    <property type="entry name" value="DNA POLYMERASE EPSILON SUBUNIT 2"/>
    <property type="match status" value="1"/>
</dbReference>
<protein>
    <submittedName>
        <fullName evidence="1">DNA polymerase epsilon subunit 2</fullName>
    </submittedName>
</protein>
<dbReference type="InterPro" id="IPR036700">
    <property type="entry name" value="BOBF_sf"/>
</dbReference>
<dbReference type="GO" id="GO:0008622">
    <property type="term" value="C:epsilon DNA polymerase complex"/>
    <property type="evidence" value="ECO:0007669"/>
    <property type="project" value="InterPro"/>
</dbReference>
<evidence type="ECO:0000313" key="1">
    <source>
        <dbReference type="EMBL" id="MPC87118.1"/>
    </source>
</evidence>
<dbReference type="SUPFAM" id="SSF101756">
    <property type="entry name" value="Hypothetical protein YgiW"/>
    <property type="match status" value="1"/>
</dbReference>
<dbReference type="PANTHER" id="PTHR12708">
    <property type="entry name" value="DNA POLYMERASE EPSILON SUBUNIT B"/>
    <property type="match status" value="1"/>
</dbReference>
<keyword evidence="2" id="KW-1185">Reference proteome</keyword>
<evidence type="ECO:0000313" key="2">
    <source>
        <dbReference type="Proteomes" id="UP000324222"/>
    </source>
</evidence>
<dbReference type="OrthoDB" id="10254730at2759"/>
<name>A0A5B7J2J0_PORTR</name>
<sequence>MLQVVSLVGASQQTKVLVLGLLTKLVEGKYHLEDDTGNVEVDLTNVQFKNGLFTLNSIVLVEGWYDNNVLHAETIGMPPPEPPSLSR</sequence>
<accession>A0A5B7J2J0</accession>
<dbReference type="GO" id="GO:0042276">
    <property type="term" value="P:error-prone translesion synthesis"/>
    <property type="evidence" value="ECO:0007669"/>
    <property type="project" value="TreeGrafter"/>
</dbReference>
<reference evidence="1 2" key="1">
    <citation type="submission" date="2019-05" db="EMBL/GenBank/DDBJ databases">
        <title>Another draft genome of Portunus trituberculatus and its Hox gene families provides insights of decapod evolution.</title>
        <authorList>
            <person name="Jeong J.-H."/>
            <person name="Song I."/>
            <person name="Kim S."/>
            <person name="Choi T."/>
            <person name="Kim D."/>
            <person name="Ryu S."/>
            <person name="Kim W."/>
        </authorList>
    </citation>
    <scope>NUCLEOTIDE SEQUENCE [LARGE SCALE GENOMIC DNA]</scope>
    <source>
        <tissue evidence="1">Muscle</tissue>
    </source>
</reference>
<dbReference type="GO" id="GO:0006261">
    <property type="term" value="P:DNA-templated DNA replication"/>
    <property type="evidence" value="ECO:0007669"/>
    <property type="project" value="InterPro"/>
</dbReference>
<comment type="caution">
    <text evidence="1">The sequence shown here is derived from an EMBL/GenBank/DDBJ whole genome shotgun (WGS) entry which is preliminary data.</text>
</comment>
<proteinExistence type="predicted"/>
<dbReference type="EMBL" id="VSRR010073540">
    <property type="protein sequence ID" value="MPC87118.1"/>
    <property type="molecule type" value="Genomic_DNA"/>
</dbReference>